<feature type="chain" id="PRO_5038952448" evidence="1">
    <location>
        <begin position="25"/>
        <end position="47"/>
    </location>
</feature>
<proteinExistence type="predicted"/>
<evidence type="ECO:0000313" key="3">
    <source>
        <dbReference type="Proteomes" id="UP000652847"/>
    </source>
</evidence>
<name>A0A8I0AAG2_9FIRM</name>
<feature type="signal peptide" evidence="1">
    <location>
        <begin position="1"/>
        <end position="24"/>
    </location>
</feature>
<evidence type="ECO:0000256" key="1">
    <source>
        <dbReference type="SAM" id="SignalP"/>
    </source>
</evidence>
<dbReference type="AlphaFoldDB" id="A0A8I0AAG2"/>
<accession>A0A8I0AAG2</accession>
<evidence type="ECO:0000313" key="2">
    <source>
        <dbReference type="EMBL" id="MBC5650246.1"/>
    </source>
</evidence>
<protein>
    <submittedName>
        <fullName evidence="2">Uncharacterized protein</fullName>
    </submittedName>
</protein>
<dbReference type="RefSeq" id="WP_178105249.1">
    <property type="nucleotide sequence ID" value="NZ_JACOOT010000009.1"/>
</dbReference>
<dbReference type="Proteomes" id="UP000652847">
    <property type="component" value="Unassembled WGS sequence"/>
</dbReference>
<keyword evidence="3" id="KW-1185">Reference proteome</keyword>
<gene>
    <name evidence="2" type="ORF">H8S54_03705</name>
</gene>
<sequence length="47" mass="5431">MRKRVMALVWGILLVLMTACETFAAAVPQEDTPEYKIGFYAFDCYHM</sequence>
<keyword evidence="1" id="KW-0732">Signal</keyword>
<organism evidence="2 3">
    <name type="scientific">Blautia segnis</name>
    <dbReference type="NCBI Taxonomy" id="2763030"/>
    <lineage>
        <taxon>Bacteria</taxon>
        <taxon>Bacillati</taxon>
        <taxon>Bacillota</taxon>
        <taxon>Clostridia</taxon>
        <taxon>Lachnospirales</taxon>
        <taxon>Lachnospiraceae</taxon>
        <taxon>Blautia</taxon>
    </lineage>
</organism>
<dbReference type="EMBL" id="JACOOT010000009">
    <property type="protein sequence ID" value="MBC5650246.1"/>
    <property type="molecule type" value="Genomic_DNA"/>
</dbReference>
<reference evidence="2 3" key="1">
    <citation type="submission" date="2020-08" db="EMBL/GenBank/DDBJ databases">
        <title>Genome public.</title>
        <authorList>
            <person name="Liu C."/>
            <person name="Sun Q."/>
        </authorList>
    </citation>
    <scope>NUCLEOTIDE SEQUENCE [LARGE SCALE GENOMIC DNA]</scope>
    <source>
        <strain evidence="2 3">BX17</strain>
    </source>
</reference>
<comment type="caution">
    <text evidence="2">The sequence shown here is derived from an EMBL/GenBank/DDBJ whole genome shotgun (WGS) entry which is preliminary data.</text>
</comment>
<dbReference type="PROSITE" id="PS51257">
    <property type="entry name" value="PROKAR_LIPOPROTEIN"/>
    <property type="match status" value="1"/>
</dbReference>